<feature type="domain" description="HMG box" evidence="14">
    <location>
        <begin position="384"/>
        <end position="452"/>
    </location>
</feature>
<comment type="function">
    <text evidence="11">Transcriptional regulator that controls a genetic switch in male development. It is necessary and sufficient for initiating male sex determination by directing the development of supporting cell precursors (pre-Sertoli cells) as Sertoli rather than granulosa cells. Involved in different aspects of gene regulation including promoter activation or repression. Binds to the DNA consensus sequence 5'-[AT]AACAA[AT]-3'. SRY HMG box recognizes DNA by partial intercalation in the minor groove and promotes DNA bending. Also involved in pre-mRNA splicing. In male adult brain involved in the maintenance of motor functions of dopaminergic neurons.</text>
</comment>
<evidence type="ECO:0000256" key="4">
    <source>
        <dbReference type="ARBA" id="ARBA00022782"/>
    </source>
</evidence>
<evidence type="ECO:0000256" key="11">
    <source>
        <dbReference type="ARBA" id="ARBA00045821"/>
    </source>
</evidence>
<dbReference type="InterPro" id="IPR009071">
    <property type="entry name" value="HMG_box_dom"/>
</dbReference>
<feature type="compositionally biased region" description="Polar residues" evidence="13">
    <location>
        <begin position="107"/>
        <end position="116"/>
    </location>
</feature>
<feature type="compositionally biased region" description="Basic and acidic residues" evidence="13">
    <location>
        <begin position="48"/>
        <end position="61"/>
    </location>
</feature>
<evidence type="ECO:0000256" key="3">
    <source>
        <dbReference type="ARBA" id="ARBA00019052"/>
    </source>
</evidence>
<dbReference type="Gene3D" id="1.10.30.10">
    <property type="entry name" value="High mobility group box domain"/>
    <property type="match status" value="1"/>
</dbReference>
<organism evidence="15 16">
    <name type="scientific">Clavelina lepadiformis</name>
    <name type="common">Light-bulb sea squirt</name>
    <name type="synonym">Ascidia lepadiformis</name>
    <dbReference type="NCBI Taxonomy" id="159417"/>
    <lineage>
        <taxon>Eukaryota</taxon>
        <taxon>Metazoa</taxon>
        <taxon>Chordata</taxon>
        <taxon>Tunicata</taxon>
        <taxon>Ascidiacea</taxon>
        <taxon>Aplousobranchia</taxon>
        <taxon>Clavelinidae</taxon>
        <taxon>Clavelina</taxon>
    </lineage>
</organism>
<dbReference type="PANTHER" id="PTHR10270:SF161">
    <property type="entry name" value="SEX-DETERMINING REGION Y PROTEIN"/>
    <property type="match status" value="1"/>
</dbReference>
<dbReference type="SUPFAM" id="SSF47095">
    <property type="entry name" value="HMG-box"/>
    <property type="match status" value="1"/>
</dbReference>
<keyword evidence="16" id="KW-1185">Reference proteome</keyword>
<comment type="caution">
    <text evidence="15">The sequence shown here is derived from an EMBL/GenBank/DDBJ whole genome shotgun (WGS) entry which is preliminary data.</text>
</comment>
<evidence type="ECO:0000256" key="1">
    <source>
        <dbReference type="ARBA" id="ARBA00004324"/>
    </source>
</evidence>
<evidence type="ECO:0000256" key="10">
    <source>
        <dbReference type="ARBA" id="ARBA00032498"/>
    </source>
</evidence>
<dbReference type="EMBL" id="CAWYQH010000119">
    <property type="protein sequence ID" value="CAK8690571.1"/>
    <property type="molecule type" value="Genomic_DNA"/>
</dbReference>
<proteinExistence type="inferred from homology"/>
<comment type="similarity">
    <text evidence="2">Belongs to the SRY family.</text>
</comment>
<dbReference type="PANTHER" id="PTHR10270">
    <property type="entry name" value="SOX TRANSCRIPTION FACTOR"/>
    <property type="match status" value="1"/>
</dbReference>
<keyword evidence="8" id="KW-0010">Activator</keyword>
<evidence type="ECO:0000256" key="2">
    <source>
        <dbReference type="ARBA" id="ARBA00005998"/>
    </source>
</evidence>
<sequence length="743" mass="81032">MLGLGGEDEAWRDLRLWAPKLLERGHIHKQRGARDKSLNKKVSTTSRSKVEVSVETKKKSCTDSNAVPAPTKKSNRLAQKNIRKTSCSNASKVNQQKVCKPEESGKQHASTRTGSGISAKRLHKICNPVVAAPSSNVVSNPAELDITRNRHRTTEKNDVCLNRNDGDSLKDGEMQDFSPCPNEVPNVIVVEEDPPATVAPTQVTVIKEDGGEEAAVVIEPSMLEDVSCPTRNNHMPYPQGGMPQTSNSHGLRYAQYGLDPVNPYQNNMQPPTFGRSTQDPFASQYALGPNNQYYRTMQSSDGIKYDIIDPGSNLLMAPAPGSMPGYRTSHTPGYRVLSPTSVGLQAGPSYPTMVAGDCDRTWEEIDSDEERETKRERALKRNKVKRPMNAFLVWARQKRSLYAKKNPALTNAEISVRLGERWQQLKPSEKQPYFDQAAKIKAEHKREYPDWTYQPRPKRRHINNGSRVLWAITENSRGGHSCHYINCLQPPSDGSSTISGNPIQGVVALPIQHAQGTGHPHAMYVNQPLPQGSVRVPAHVVSSGISQRQLGVPGHMIVNQQGQPLLVGSAVPAQPQLIGGQAIIPQQQNSMVPPQSSQTMQLPEPSLPSSDAPSKSRTASQNLALAGRMMAVNASTSQPPVANVIPAMTGNAQQKLNKTAAIDMADDARRILDLTNVSKPSGDKIRMPELKFPSEVSKPILAGYNDSTLPSLQEFLQPGVVRNASVVSEASETTSAFSASGSQ</sequence>
<protein>
    <recommendedName>
        <fullName evidence="3">Sex-determining region Y protein</fullName>
    </recommendedName>
    <alternativeName>
        <fullName evidence="10">Testis-determining factor</fullName>
    </alternativeName>
</protein>
<accession>A0ABP0GI53</accession>
<keyword evidence="7 12" id="KW-0238">DNA-binding</keyword>
<dbReference type="Proteomes" id="UP001642483">
    <property type="component" value="Unassembled WGS sequence"/>
</dbReference>
<name>A0ABP0GI53_CLALP</name>
<keyword evidence="9" id="KW-0804">Transcription</keyword>
<evidence type="ECO:0000313" key="15">
    <source>
        <dbReference type="EMBL" id="CAK8690571.1"/>
    </source>
</evidence>
<evidence type="ECO:0000256" key="6">
    <source>
        <dbReference type="ARBA" id="ARBA00022928"/>
    </source>
</evidence>
<dbReference type="SMART" id="SM00398">
    <property type="entry name" value="HMG"/>
    <property type="match status" value="1"/>
</dbReference>
<keyword evidence="4" id="KW-0221">Differentiation</keyword>
<evidence type="ECO:0000256" key="9">
    <source>
        <dbReference type="ARBA" id="ARBA00023163"/>
    </source>
</evidence>
<keyword evidence="12" id="KW-0539">Nucleus</keyword>
<evidence type="ECO:0000256" key="8">
    <source>
        <dbReference type="ARBA" id="ARBA00023159"/>
    </source>
</evidence>
<evidence type="ECO:0000256" key="5">
    <source>
        <dbReference type="ARBA" id="ARBA00022860"/>
    </source>
</evidence>
<dbReference type="InterPro" id="IPR036910">
    <property type="entry name" value="HMG_box_dom_sf"/>
</dbReference>
<evidence type="ECO:0000313" key="16">
    <source>
        <dbReference type="Proteomes" id="UP001642483"/>
    </source>
</evidence>
<evidence type="ECO:0000256" key="7">
    <source>
        <dbReference type="ARBA" id="ARBA00023125"/>
    </source>
</evidence>
<feature type="region of interest" description="Disordered" evidence="13">
    <location>
        <begin position="589"/>
        <end position="619"/>
    </location>
</feature>
<feature type="compositionally biased region" description="Polar residues" evidence="13">
    <location>
        <begin position="84"/>
        <end position="97"/>
    </location>
</feature>
<reference evidence="15 16" key="1">
    <citation type="submission" date="2024-02" db="EMBL/GenBank/DDBJ databases">
        <authorList>
            <person name="Daric V."/>
            <person name="Darras S."/>
        </authorList>
    </citation>
    <scope>NUCLEOTIDE SEQUENCE [LARGE SCALE GENOMIC DNA]</scope>
</reference>
<evidence type="ECO:0000256" key="13">
    <source>
        <dbReference type="SAM" id="MobiDB-lite"/>
    </source>
</evidence>
<keyword evidence="6" id="KW-0726">Sexual differentiation</keyword>
<evidence type="ECO:0000259" key="14">
    <source>
        <dbReference type="PROSITE" id="PS50118"/>
    </source>
</evidence>
<feature type="region of interest" description="Disordered" evidence="13">
    <location>
        <begin position="28"/>
        <end position="116"/>
    </location>
</feature>
<dbReference type="Pfam" id="PF00505">
    <property type="entry name" value="HMG_box"/>
    <property type="match status" value="1"/>
</dbReference>
<keyword evidence="5" id="KW-0112">Calmodulin-binding</keyword>
<comment type="subcellular location">
    <subcellularLocation>
        <location evidence="1">Nucleus speckle</location>
    </subcellularLocation>
</comment>
<evidence type="ECO:0000256" key="12">
    <source>
        <dbReference type="PROSITE-ProRule" id="PRU00267"/>
    </source>
</evidence>
<dbReference type="InterPro" id="IPR050140">
    <property type="entry name" value="SRY-related_HMG-box_TF-like"/>
</dbReference>
<dbReference type="PROSITE" id="PS50118">
    <property type="entry name" value="HMG_BOX_2"/>
    <property type="match status" value="1"/>
</dbReference>
<gene>
    <name evidence="15" type="ORF">CVLEPA_LOCUS23173</name>
</gene>
<feature type="DNA-binding region" description="HMG box" evidence="12">
    <location>
        <begin position="384"/>
        <end position="452"/>
    </location>
</feature>